<dbReference type="EMBL" id="ML119693">
    <property type="protein sequence ID" value="RPA79936.1"/>
    <property type="molecule type" value="Genomic_DNA"/>
</dbReference>
<protein>
    <submittedName>
        <fullName evidence="1">Uncharacterized protein</fullName>
    </submittedName>
</protein>
<evidence type="ECO:0000313" key="1">
    <source>
        <dbReference type="EMBL" id="RPA79936.1"/>
    </source>
</evidence>
<dbReference type="AlphaFoldDB" id="A0A3N4I3G1"/>
<gene>
    <name evidence="1" type="ORF">BJ508DRAFT_132632</name>
</gene>
<sequence length="385" mass="44031">MGTPDELADSFEGDDDDITLYSDSDTDALEATIFRDEEEELGILHDALAAFLSSYEKEQPANSISELRLLIAMIDEDRFIAPLRQIATECVLFGAHSLNDYLLDKVGDPKVELRKILSYYFGLIYQLHFRLVERQTNGSLRPAVVELITATLESLMQGLKLLANEHDTREAAPGLLRFHPFGHIICTFTTYSSLLTFLTSSRLNSDRFASQILDHVKRPESNQQTVWAVEKETVKLAFERCGNYYELRHVIGEFIDLNPAFGPVRQSRPVSKSPGCVEIGAEAEPELNSEDELALLVALSRKAGPLLPRSRPYEDRRSTKEKELLVPVLKEKWYVKGEKNRSGEEWIVRWYREDKVMMDMLAVTDWWLRNNKDEKSRRTALRSGK</sequence>
<dbReference type="Proteomes" id="UP000275078">
    <property type="component" value="Unassembled WGS sequence"/>
</dbReference>
<proteinExistence type="predicted"/>
<reference evidence="1 2" key="1">
    <citation type="journal article" date="2018" name="Nat. Ecol. Evol.">
        <title>Pezizomycetes genomes reveal the molecular basis of ectomycorrhizal truffle lifestyle.</title>
        <authorList>
            <person name="Murat C."/>
            <person name="Payen T."/>
            <person name="Noel B."/>
            <person name="Kuo A."/>
            <person name="Morin E."/>
            <person name="Chen J."/>
            <person name="Kohler A."/>
            <person name="Krizsan K."/>
            <person name="Balestrini R."/>
            <person name="Da Silva C."/>
            <person name="Montanini B."/>
            <person name="Hainaut M."/>
            <person name="Levati E."/>
            <person name="Barry K.W."/>
            <person name="Belfiori B."/>
            <person name="Cichocki N."/>
            <person name="Clum A."/>
            <person name="Dockter R.B."/>
            <person name="Fauchery L."/>
            <person name="Guy J."/>
            <person name="Iotti M."/>
            <person name="Le Tacon F."/>
            <person name="Lindquist E.A."/>
            <person name="Lipzen A."/>
            <person name="Malagnac F."/>
            <person name="Mello A."/>
            <person name="Molinier V."/>
            <person name="Miyauchi S."/>
            <person name="Poulain J."/>
            <person name="Riccioni C."/>
            <person name="Rubini A."/>
            <person name="Sitrit Y."/>
            <person name="Splivallo R."/>
            <person name="Traeger S."/>
            <person name="Wang M."/>
            <person name="Zifcakova L."/>
            <person name="Wipf D."/>
            <person name="Zambonelli A."/>
            <person name="Paolocci F."/>
            <person name="Nowrousian M."/>
            <person name="Ottonello S."/>
            <person name="Baldrian P."/>
            <person name="Spatafora J.W."/>
            <person name="Henrissat B."/>
            <person name="Nagy L.G."/>
            <person name="Aury J.M."/>
            <person name="Wincker P."/>
            <person name="Grigoriev I.V."/>
            <person name="Bonfante P."/>
            <person name="Martin F.M."/>
        </authorList>
    </citation>
    <scope>NUCLEOTIDE SEQUENCE [LARGE SCALE GENOMIC DNA]</scope>
    <source>
        <strain evidence="1 2">RN42</strain>
    </source>
</reference>
<name>A0A3N4I3G1_ASCIM</name>
<organism evidence="1 2">
    <name type="scientific">Ascobolus immersus RN42</name>
    <dbReference type="NCBI Taxonomy" id="1160509"/>
    <lineage>
        <taxon>Eukaryota</taxon>
        <taxon>Fungi</taxon>
        <taxon>Dikarya</taxon>
        <taxon>Ascomycota</taxon>
        <taxon>Pezizomycotina</taxon>
        <taxon>Pezizomycetes</taxon>
        <taxon>Pezizales</taxon>
        <taxon>Ascobolaceae</taxon>
        <taxon>Ascobolus</taxon>
    </lineage>
</organism>
<evidence type="ECO:0000313" key="2">
    <source>
        <dbReference type="Proteomes" id="UP000275078"/>
    </source>
</evidence>
<keyword evidence="2" id="KW-1185">Reference proteome</keyword>
<accession>A0A3N4I3G1</accession>